<organism evidence="3 4">
    <name type="scientific">Anaeramoeba flamelloides</name>
    <dbReference type="NCBI Taxonomy" id="1746091"/>
    <lineage>
        <taxon>Eukaryota</taxon>
        <taxon>Metamonada</taxon>
        <taxon>Anaeramoebidae</taxon>
        <taxon>Anaeramoeba</taxon>
    </lineage>
</organism>
<evidence type="ECO:0000313" key="4">
    <source>
        <dbReference type="Proteomes" id="UP001146793"/>
    </source>
</evidence>
<sequence>MFVFSFIVGIILYFLFVLGILLIPKIPKFLVKNFIKIFLNPKHKILLYALLFGLLLMVIETTHTSISLEKKKKLYESTTQTAGNIALNEIQRFRAHRNQYLSWFAFVLEIIALRVAPLMIKIYHLE</sequence>
<feature type="domain" description="BAP29/BAP31 transmembrane" evidence="2">
    <location>
        <begin position="4"/>
        <end position="125"/>
    </location>
</feature>
<keyword evidence="1" id="KW-0472">Membrane</keyword>
<comment type="caution">
    <text evidence="3">The sequence shown here is derived from an EMBL/GenBank/DDBJ whole genome shotgun (WGS) entry which is preliminary data.</text>
</comment>
<dbReference type="Proteomes" id="UP001146793">
    <property type="component" value="Unassembled WGS sequence"/>
</dbReference>
<accession>A0AAV7Y3G1</accession>
<dbReference type="AlphaFoldDB" id="A0AAV7Y3G1"/>
<proteinExistence type="predicted"/>
<keyword evidence="1" id="KW-1133">Transmembrane helix</keyword>
<name>A0AAV7Y3G1_9EUKA</name>
<feature type="transmembrane region" description="Helical" evidence="1">
    <location>
        <begin position="45"/>
        <end position="66"/>
    </location>
</feature>
<reference evidence="3" key="1">
    <citation type="submission" date="2022-08" db="EMBL/GenBank/DDBJ databases">
        <title>Novel sulphate-reducing endosymbionts in the free-living metamonad Anaeramoeba.</title>
        <authorList>
            <person name="Jerlstrom-Hultqvist J."/>
            <person name="Cepicka I."/>
            <person name="Gallot-Lavallee L."/>
            <person name="Salas-Leiva D."/>
            <person name="Curtis B.A."/>
            <person name="Zahonova K."/>
            <person name="Pipaliya S."/>
            <person name="Dacks J."/>
            <person name="Roger A.J."/>
        </authorList>
    </citation>
    <scope>NUCLEOTIDE SEQUENCE</scope>
    <source>
        <strain evidence="3">Busselton2</strain>
    </source>
</reference>
<evidence type="ECO:0000256" key="1">
    <source>
        <dbReference type="SAM" id="Phobius"/>
    </source>
</evidence>
<evidence type="ECO:0000259" key="2">
    <source>
        <dbReference type="Pfam" id="PF05529"/>
    </source>
</evidence>
<dbReference type="EMBL" id="JANTQA010000072">
    <property type="protein sequence ID" value="KAJ3424313.1"/>
    <property type="molecule type" value="Genomic_DNA"/>
</dbReference>
<evidence type="ECO:0000313" key="3">
    <source>
        <dbReference type="EMBL" id="KAJ3424313.1"/>
    </source>
</evidence>
<protein>
    <recommendedName>
        <fullName evidence="2">BAP29/BAP31 transmembrane domain-containing protein</fullName>
    </recommendedName>
</protein>
<feature type="transmembrane region" description="Helical" evidence="1">
    <location>
        <begin position="6"/>
        <end position="24"/>
    </location>
</feature>
<gene>
    <name evidence="3" type="ORF">M0812_29031</name>
</gene>
<feature type="transmembrane region" description="Helical" evidence="1">
    <location>
        <begin position="100"/>
        <end position="120"/>
    </location>
</feature>
<dbReference type="InterPro" id="IPR040463">
    <property type="entry name" value="BAP29/BAP31_N"/>
</dbReference>
<keyword evidence="1" id="KW-0812">Transmembrane</keyword>
<dbReference type="Pfam" id="PF05529">
    <property type="entry name" value="Bap31"/>
    <property type="match status" value="1"/>
</dbReference>